<feature type="binding site" evidence="9">
    <location>
        <begin position="11"/>
        <end position="13"/>
    </location>
    <ligand>
        <name>substrate</name>
    </ligand>
</feature>
<keyword evidence="3 9" id="KW-0547">Nucleotide-binding</keyword>
<feature type="binding site" evidence="9">
    <location>
        <position position="276"/>
    </location>
    <ligand>
        <name>K(+)</name>
        <dbReference type="ChEBI" id="CHEBI:29103"/>
    </ligand>
</feature>
<dbReference type="Gene3D" id="3.40.1190.20">
    <property type="match status" value="1"/>
</dbReference>
<comment type="function">
    <text evidence="9">Catalyzes the phosphorylation of ribose at O-5 in a reaction requiring ATP and magnesium. The resulting D-ribose-5-phosphate can then be used either for sythesis of nucleotides, histidine, and tryptophan, or as a component of the pentose phosphate pathway.</text>
</comment>
<evidence type="ECO:0000256" key="3">
    <source>
        <dbReference type="ARBA" id="ARBA00022741"/>
    </source>
</evidence>
<comment type="cofactor">
    <cofactor evidence="9">
        <name>Mg(2+)</name>
        <dbReference type="ChEBI" id="CHEBI:18420"/>
    </cofactor>
    <text evidence="9">Requires a divalent cation, most likely magnesium in vivo, as an electrophilic catalyst to aid phosphoryl group transfer. It is the chelate of the metal and the nucleotide that is the actual substrate.</text>
</comment>
<dbReference type="UniPathway" id="UPA00916">
    <property type="reaction ID" value="UER00889"/>
</dbReference>
<dbReference type="PRINTS" id="PR00990">
    <property type="entry name" value="RIBOKINASE"/>
</dbReference>
<evidence type="ECO:0000256" key="4">
    <source>
        <dbReference type="ARBA" id="ARBA00022777"/>
    </source>
</evidence>
<evidence type="ECO:0000256" key="2">
    <source>
        <dbReference type="ARBA" id="ARBA00022723"/>
    </source>
</evidence>
<dbReference type="AlphaFoldDB" id="A0A069PGE1"/>
<evidence type="ECO:0000256" key="9">
    <source>
        <dbReference type="HAMAP-Rule" id="MF_01987"/>
    </source>
</evidence>
<keyword evidence="2 9" id="KW-0479">Metal-binding</keyword>
<dbReference type="GO" id="GO:0005524">
    <property type="term" value="F:ATP binding"/>
    <property type="evidence" value="ECO:0007669"/>
    <property type="project" value="UniProtKB-UniRule"/>
</dbReference>
<feature type="binding site" evidence="9">
    <location>
        <begin position="214"/>
        <end position="219"/>
    </location>
    <ligand>
        <name>ATP</name>
        <dbReference type="ChEBI" id="CHEBI:30616"/>
    </ligand>
</feature>
<evidence type="ECO:0000256" key="5">
    <source>
        <dbReference type="ARBA" id="ARBA00022840"/>
    </source>
</evidence>
<dbReference type="STRING" id="60547.GCA_000751215_02644"/>
<feature type="region of interest" description="Disordered" evidence="10">
    <location>
        <begin position="299"/>
        <end position="319"/>
    </location>
</feature>
<dbReference type="Pfam" id="PF00294">
    <property type="entry name" value="PfkB"/>
    <property type="match status" value="1"/>
</dbReference>
<keyword evidence="9" id="KW-0963">Cytoplasm</keyword>
<keyword evidence="6 9" id="KW-0460">Magnesium</keyword>
<comment type="similarity">
    <text evidence="9">Belongs to the carbohydrate kinase PfkB family. Ribokinase subfamily.</text>
</comment>
<evidence type="ECO:0000313" key="13">
    <source>
        <dbReference type="Proteomes" id="UP000027466"/>
    </source>
</evidence>
<dbReference type="EC" id="2.7.1.15" evidence="9"/>
<dbReference type="GO" id="GO:0046872">
    <property type="term" value="F:metal ion binding"/>
    <property type="evidence" value="ECO:0007669"/>
    <property type="project" value="UniProtKB-KW"/>
</dbReference>
<evidence type="ECO:0000313" key="12">
    <source>
        <dbReference type="EMBL" id="KDR39567.1"/>
    </source>
</evidence>
<dbReference type="SUPFAM" id="SSF53613">
    <property type="entry name" value="Ribokinase-like"/>
    <property type="match status" value="1"/>
</dbReference>
<reference evidence="12 13" key="1">
    <citation type="submission" date="2014-03" db="EMBL/GenBank/DDBJ databases">
        <title>Draft Genome Sequences of Four Burkholderia Strains.</title>
        <authorList>
            <person name="Liu X.Y."/>
            <person name="Li C.X."/>
            <person name="Xu J.H."/>
        </authorList>
    </citation>
    <scope>NUCLEOTIDE SEQUENCE [LARGE SCALE GENOMIC DNA]</scope>
    <source>
        <strain evidence="12 13">DSM 50014</strain>
    </source>
</reference>
<feature type="binding site" evidence="9">
    <location>
        <position position="183"/>
    </location>
    <ligand>
        <name>ATP</name>
        <dbReference type="ChEBI" id="CHEBI:30616"/>
    </ligand>
</feature>
<dbReference type="CDD" id="cd01174">
    <property type="entry name" value="ribokinase"/>
    <property type="match status" value="1"/>
</dbReference>
<dbReference type="GO" id="GO:0005829">
    <property type="term" value="C:cytosol"/>
    <property type="evidence" value="ECO:0007669"/>
    <property type="project" value="TreeGrafter"/>
</dbReference>
<feature type="binding site" evidence="9">
    <location>
        <position position="242"/>
    </location>
    <ligand>
        <name>K(+)</name>
        <dbReference type="ChEBI" id="CHEBI:29103"/>
    </ligand>
</feature>
<feature type="binding site" evidence="9">
    <location>
        <begin position="245"/>
        <end position="246"/>
    </location>
    <ligand>
        <name>ATP</name>
        <dbReference type="ChEBI" id="CHEBI:30616"/>
    </ligand>
</feature>
<feature type="binding site" evidence="9">
    <location>
        <position position="281"/>
    </location>
    <ligand>
        <name>K(+)</name>
        <dbReference type="ChEBI" id="CHEBI:29103"/>
    </ligand>
</feature>
<sequence length="319" mass="33039">MKRLFVVGNAVADVTFTVEQSPRAGESVLATAVQRAPGGKGLNQAVAAHRAGAAVVFHATIGNDAEGAGIHERLEAEHMHGLRLVRCDVATDMSVVTVSRGGENAIVTAAGCTRALEAREVVAQIADIAAGDTLLMQGNLSLDCTRALVGHARDAGATVIVNAAPWCWPDTSALQRCDGVIANEGEIRDITGIDDPEQAARRLLAQGPRWVVVTLGARGALIVRDGHLVRLPAVAVVAVDTSGAGDVFCGVLVANLSQAAPFSYAIECAQRAAALAVSRHGTFASIPAADEMRHVMRTVSGEASGQDGMRMRAEDSSVA</sequence>
<keyword evidence="4 9" id="KW-0418">Kinase</keyword>
<name>A0A069PGE1_9BURK</name>
<evidence type="ECO:0000256" key="7">
    <source>
        <dbReference type="ARBA" id="ARBA00022958"/>
    </source>
</evidence>
<comment type="pathway">
    <text evidence="9">Carbohydrate metabolism; D-ribose degradation; D-ribose 5-phosphate from beta-D-ribopyranose: step 2/2.</text>
</comment>
<dbReference type="InterPro" id="IPR002139">
    <property type="entry name" value="Ribo/fructo_kinase"/>
</dbReference>
<dbReference type="InterPro" id="IPR029056">
    <property type="entry name" value="Ribokinase-like"/>
</dbReference>
<evidence type="ECO:0000259" key="11">
    <source>
        <dbReference type="Pfam" id="PF00294"/>
    </source>
</evidence>
<proteinExistence type="inferred from homology"/>
<dbReference type="PANTHER" id="PTHR10584">
    <property type="entry name" value="SUGAR KINASE"/>
    <property type="match status" value="1"/>
</dbReference>
<feature type="compositionally biased region" description="Basic and acidic residues" evidence="10">
    <location>
        <begin position="309"/>
        <end position="319"/>
    </location>
</feature>
<dbReference type="InterPro" id="IPR011611">
    <property type="entry name" value="PfkB_dom"/>
</dbReference>
<keyword evidence="1 9" id="KW-0808">Transferase</keyword>
<feature type="domain" description="Carbohydrate kinase PfkB" evidence="11">
    <location>
        <begin position="1"/>
        <end position="288"/>
    </location>
</feature>
<dbReference type="PANTHER" id="PTHR10584:SF166">
    <property type="entry name" value="RIBOKINASE"/>
    <property type="match status" value="1"/>
</dbReference>
<evidence type="ECO:0000256" key="10">
    <source>
        <dbReference type="SAM" id="MobiDB-lite"/>
    </source>
</evidence>
<evidence type="ECO:0000256" key="8">
    <source>
        <dbReference type="ARBA" id="ARBA00023277"/>
    </source>
</evidence>
<gene>
    <name evidence="9" type="primary">rbsK</name>
    <name evidence="12" type="ORF">BG61_31260</name>
</gene>
<keyword evidence="13" id="KW-1185">Reference proteome</keyword>
<protein>
    <recommendedName>
        <fullName evidence="9">Ribokinase</fullName>
        <shortName evidence="9">RK</shortName>
        <ecNumber evidence="9">2.7.1.15</ecNumber>
    </recommendedName>
</protein>
<organism evidence="12 13">
    <name type="scientific">Caballeronia glathei</name>
    <dbReference type="NCBI Taxonomy" id="60547"/>
    <lineage>
        <taxon>Bacteria</taxon>
        <taxon>Pseudomonadati</taxon>
        <taxon>Pseudomonadota</taxon>
        <taxon>Betaproteobacteria</taxon>
        <taxon>Burkholderiales</taxon>
        <taxon>Burkholderiaceae</taxon>
        <taxon>Caballeronia</taxon>
    </lineage>
</organism>
<keyword evidence="5 9" id="KW-0067">ATP-binding</keyword>
<dbReference type="InterPro" id="IPR011877">
    <property type="entry name" value="Ribokinase"/>
</dbReference>
<accession>A0A069PGE1</accession>
<feature type="binding site" evidence="9">
    <location>
        <position position="279"/>
    </location>
    <ligand>
        <name>K(+)</name>
        <dbReference type="ChEBI" id="CHEBI:29103"/>
    </ligand>
</feature>
<feature type="binding site" evidence="9">
    <location>
        <begin position="39"/>
        <end position="43"/>
    </location>
    <ligand>
        <name>substrate</name>
    </ligand>
</feature>
<dbReference type="EMBL" id="JFHC01000056">
    <property type="protein sequence ID" value="KDR39567.1"/>
    <property type="molecule type" value="Genomic_DNA"/>
</dbReference>
<dbReference type="GO" id="GO:0004747">
    <property type="term" value="F:ribokinase activity"/>
    <property type="evidence" value="ECO:0007669"/>
    <property type="project" value="UniProtKB-UniRule"/>
</dbReference>
<comment type="catalytic activity">
    <reaction evidence="9">
        <text>D-ribose + ATP = D-ribose 5-phosphate + ADP + H(+)</text>
        <dbReference type="Rhea" id="RHEA:13697"/>
        <dbReference type="ChEBI" id="CHEBI:15378"/>
        <dbReference type="ChEBI" id="CHEBI:30616"/>
        <dbReference type="ChEBI" id="CHEBI:47013"/>
        <dbReference type="ChEBI" id="CHEBI:78346"/>
        <dbReference type="ChEBI" id="CHEBI:456216"/>
        <dbReference type="EC" id="2.7.1.15"/>
    </reaction>
</comment>
<feature type="binding site" evidence="9">
    <location>
        <position position="285"/>
    </location>
    <ligand>
        <name>K(+)</name>
        <dbReference type="ChEBI" id="CHEBI:29103"/>
    </ligand>
</feature>
<comment type="subcellular location">
    <subcellularLocation>
        <location evidence="9">Cytoplasm</location>
    </subcellularLocation>
</comment>
<feature type="active site" description="Proton acceptor" evidence="9">
    <location>
        <position position="246"/>
    </location>
</feature>
<evidence type="ECO:0000256" key="1">
    <source>
        <dbReference type="ARBA" id="ARBA00022679"/>
    </source>
</evidence>
<evidence type="ECO:0000256" key="6">
    <source>
        <dbReference type="ARBA" id="ARBA00022842"/>
    </source>
</evidence>
<keyword evidence="8 9" id="KW-0119">Carbohydrate metabolism</keyword>
<feature type="binding site" evidence="9">
    <location>
        <position position="246"/>
    </location>
    <ligand>
        <name>substrate</name>
    </ligand>
</feature>
<dbReference type="HAMAP" id="MF_01987">
    <property type="entry name" value="Ribokinase"/>
    <property type="match status" value="1"/>
</dbReference>
<dbReference type="Proteomes" id="UP000027466">
    <property type="component" value="Unassembled WGS sequence"/>
</dbReference>
<feature type="binding site" evidence="9">
    <location>
        <position position="240"/>
    </location>
    <ligand>
        <name>K(+)</name>
        <dbReference type="ChEBI" id="CHEBI:29103"/>
    </ligand>
</feature>
<comment type="caution">
    <text evidence="12">The sequence shown here is derived from an EMBL/GenBank/DDBJ whole genome shotgun (WGS) entry which is preliminary data.</text>
</comment>
<dbReference type="RefSeq" id="WP_051672819.1">
    <property type="nucleotide sequence ID" value="NZ_CADFFX010000041.1"/>
</dbReference>
<dbReference type="GO" id="GO:0019303">
    <property type="term" value="P:D-ribose catabolic process"/>
    <property type="evidence" value="ECO:0007669"/>
    <property type="project" value="UniProtKB-UniRule"/>
</dbReference>
<comment type="caution">
    <text evidence="9">Lacks conserved residue(s) required for the propagation of feature annotation.</text>
</comment>
<comment type="subunit">
    <text evidence="9">Homodimer.</text>
</comment>
<comment type="activity regulation">
    <text evidence="9">Activated by a monovalent cation that binds near, but not in, the active site. The most likely occupant of the site in vivo is potassium. Ion binding induces a conformational change that may alter substrate affinity.</text>
</comment>
<keyword evidence="7 9" id="KW-0630">Potassium</keyword>